<evidence type="ECO:0000313" key="2">
    <source>
        <dbReference type="EMBL" id="MCI0754887.1"/>
    </source>
</evidence>
<evidence type="ECO:0000313" key="3">
    <source>
        <dbReference type="Proteomes" id="UP001201985"/>
    </source>
</evidence>
<protein>
    <submittedName>
        <fullName evidence="2">Transposase</fullName>
    </submittedName>
</protein>
<dbReference type="EMBL" id="JALBUU010000018">
    <property type="protein sequence ID" value="MCI0754887.1"/>
    <property type="molecule type" value="Genomic_DNA"/>
</dbReference>
<evidence type="ECO:0000259" key="1">
    <source>
        <dbReference type="Pfam" id="PF02371"/>
    </source>
</evidence>
<dbReference type="InterPro" id="IPR003346">
    <property type="entry name" value="Transposase_20"/>
</dbReference>
<comment type="caution">
    <text evidence="2">The sequence shown here is derived from an EMBL/GenBank/DDBJ whole genome shotgun (WGS) entry which is preliminary data.</text>
</comment>
<reference evidence="2 3" key="1">
    <citation type="submission" date="2022-03" db="EMBL/GenBank/DDBJ databases">
        <title>Complete genome analysis of Roseomonas KG 17.1 : a prolific producer of plant growth promoters.</title>
        <authorList>
            <person name="Saadouli I."/>
            <person name="Najjari A."/>
            <person name="Mosbah A."/>
            <person name="Ouzari H.I."/>
        </authorList>
    </citation>
    <scope>NUCLEOTIDE SEQUENCE [LARGE SCALE GENOMIC DNA]</scope>
    <source>
        <strain evidence="2 3">KG17-1</strain>
    </source>
</reference>
<name>A0ABS9W6H5_9PROT</name>
<dbReference type="Proteomes" id="UP001201985">
    <property type="component" value="Unassembled WGS sequence"/>
</dbReference>
<gene>
    <name evidence="2" type="ORF">MON41_14225</name>
</gene>
<proteinExistence type="predicted"/>
<dbReference type="Pfam" id="PF02371">
    <property type="entry name" value="Transposase_20"/>
    <property type="match status" value="1"/>
</dbReference>
<organism evidence="2 3">
    <name type="scientific">Teichococcus vastitatis</name>
    <dbReference type="NCBI Taxonomy" id="2307076"/>
    <lineage>
        <taxon>Bacteria</taxon>
        <taxon>Pseudomonadati</taxon>
        <taxon>Pseudomonadota</taxon>
        <taxon>Alphaproteobacteria</taxon>
        <taxon>Acetobacterales</taxon>
        <taxon>Roseomonadaceae</taxon>
        <taxon>Roseomonas</taxon>
    </lineage>
</organism>
<keyword evidence="3" id="KW-1185">Reference proteome</keyword>
<feature type="domain" description="Transposase IS116/IS110/IS902 C-terminal" evidence="1">
    <location>
        <begin position="10"/>
        <end position="55"/>
    </location>
</feature>
<accession>A0ABS9W6H5</accession>
<sequence length="130" mass="14354">MGEISHKPATLDKLMAYLGLVPSEHLSGSKRRQGSITKAGSPLARRMLVEGAWTYRLPARISAQMKPRLADLPREVRDTAWKAQVRLCARYRRLFAASKRPQVVVTAIAREMVGFAWAIAHMMAPSAAAA</sequence>